<proteinExistence type="predicted"/>
<accession>A0A3P1CET3</accession>
<dbReference type="EMBL" id="RQJP01000005">
    <property type="protein sequence ID" value="RRB11384.1"/>
    <property type="molecule type" value="Genomic_DNA"/>
</dbReference>
<comment type="caution">
    <text evidence="3">The sequence shown here is derived from an EMBL/GenBank/DDBJ whole genome shotgun (WGS) entry which is preliminary data.</text>
</comment>
<evidence type="ECO:0000313" key="4">
    <source>
        <dbReference type="Proteomes" id="UP000274271"/>
    </source>
</evidence>
<feature type="transmembrane region" description="Helical" evidence="2">
    <location>
        <begin position="6"/>
        <end position="26"/>
    </location>
</feature>
<name>A0A3P1CET3_9BACT</name>
<dbReference type="Proteomes" id="UP000274271">
    <property type="component" value="Unassembled WGS sequence"/>
</dbReference>
<keyword evidence="4" id="KW-1185">Reference proteome</keyword>
<dbReference type="RefSeq" id="WP_124909052.1">
    <property type="nucleotide sequence ID" value="NZ_RQJP01000005.1"/>
</dbReference>
<dbReference type="InterPro" id="IPR008620">
    <property type="entry name" value="FixH"/>
</dbReference>
<evidence type="ECO:0000256" key="1">
    <source>
        <dbReference type="SAM" id="MobiDB-lite"/>
    </source>
</evidence>
<dbReference type="AlphaFoldDB" id="A0A3P1CET3"/>
<gene>
    <name evidence="3" type="ORF">EHT87_23135</name>
</gene>
<feature type="region of interest" description="Disordered" evidence="1">
    <location>
        <begin position="74"/>
        <end position="103"/>
    </location>
</feature>
<keyword evidence="2" id="KW-0472">Membrane</keyword>
<evidence type="ECO:0000313" key="3">
    <source>
        <dbReference type="EMBL" id="RRB11384.1"/>
    </source>
</evidence>
<reference evidence="3 4" key="1">
    <citation type="submission" date="2018-11" db="EMBL/GenBank/DDBJ databases">
        <authorList>
            <person name="Zhou Z."/>
            <person name="Wang G."/>
        </authorList>
    </citation>
    <scope>NUCLEOTIDE SEQUENCE [LARGE SCALE GENOMIC DNA]</scope>
    <source>
        <strain evidence="3 4">KCTC42998</strain>
    </source>
</reference>
<evidence type="ECO:0000256" key="2">
    <source>
        <dbReference type="SAM" id="Phobius"/>
    </source>
</evidence>
<sequence length="141" mass="16157">MNWGKAIILIYIVFAGFIGTMVYWMCRQRVDLVRDDYYQTEMAYQQQINRVARTAKLVESPAIHFDASQQSIGLTRSETGSSGGKLTFYRPSDRRQDRSVSLQPGQTTVSTAKLASGFWRVQLNWSENGQEFYTEQTITIP</sequence>
<protein>
    <submittedName>
        <fullName evidence="3">Nitrogen fixation protein FixH</fullName>
    </submittedName>
</protein>
<keyword evidence="2" id="KW-0812">Transmembrane</keyword>
<keyword evidence="2" id="KW-1133">Transmembrane helix</keyword>
<organism evidence="3 4">
    <name type="scientific">Larkinella knui</name>
    <dbReference type="NCBI Taxonomy" id="2025310"/>
    <lineage>
        <taxon>Bacteria</taxon>
        <taxon>Pseudomonadati</taxon>
        <taxon>Bacteroidota</taxon>
        <taxon>Cytophagia</taxon>
        <taxon>Cytophagales</taxon>
        <taxon>Spirosomataceae</taxon>
        <taxon>Larkinella</taxon>
    </lineage>
</organism>
<dbReference type="Pfam" id="PF05751">
    <property type="entry name" value="FixH"/>
    <property type="match status" value="1"/>
</dbReference>
<dbReference type="OrthoDB" id="1493774at2"/>